<name>A0A182RKQ3_ANOFN</name>
<evidence type="ECO:0000313" key="2">
    <source>
        <dbReference type="EnsemblMetazoa" id="AFUN006821-PA"/>
    </source>
</evidence>
<dbReference type="VEuPathDB" id="VectorBase:AFUN2_007027"/>
<feature type="region of interest" description="Disordered" evidence="1">
    <location>
        <begin position="1"/>
        <end position="52"/>
    </location>
</feature>
<organism evidence="2">
    <name type="scientific">Anopheles funestus</name>
    <name type="common">African malaria mosquito</name>
    <dbReference type="NCBI Taxonomy" id="62324"/>
    <lineage>
        <taxon>Eukaryota</taxon>
        <taxon>Metazoa</taxon>
        <taxon>Ecdysozoa</taxon>
        <taxon>Arthropoda</taxon>
        <taxon>Hexapoda</taxon>
        <taxon>Insecta</taxon>
        <taxon>Pterygota</taxon>
        <taxon>Neoptera</taxon>
        <taxon>Endopterygota</taxon>
        <taxon>Diptera</taxon>
        <taxon>Nematocera</taxon>
        <taxon>Culicoidea</taxon>
        <taxon>Culicidae</taxon>
        <taxon>Anophelinae</taxon>
        <taxon>Anopheles</taxon>
    </lineage>
</organism>
<evidence type="ECO:0008006" key="3">
    <source>
        <dbReference type="Google" id="ProtNLM"/>
    </source>
</evidence>
<dbReference type="AlphaFoldDB" id="A0A182RKQ3"/>
<reference evidence="2" key="1">
    <citation type="submission" date="2020-05" db="UniProtKB">
        <authorList>
            <consortium name="EnsemblMetazoa"/>
        </authorList>
    </citation>
    <scope>IDENTIFICATION</scope>
    <source>
        <strain evidence="2">FUMOZ</strain>
    </source>
</reference>
<dbReference type="VEuPathDB" id="VectorBase:AFUN006821"/>
<accession>A0A182RKQ3</accession>
<protein>
    <recommendedName>
        <fullName evidence="3">Tudor domain-containing protein</fullName>
    </recommendedName>
</protein>
<dbReference type="EnsemblMetazoa" id="AFUN006821-RA">
    <property type="protein sequence ID" value="AFUN006821-PA"/>
    <property type="gene ID" value="AFUN006821"/>
</dbReference>
<sequence length="202" mass="23228">MEDSSYKPKTSANDAEHAQPNRKVGATAEEKKSKEKPKKPKPLETKDSDGNALQGCPNLAECNEVELISILSQYLSDEYYKIVDEADQYGTMDVCPYKPTEKMEACLVQFYGLWGRALLMEENGKERYIMLDLGAYHELETTYDCRRYPPKLSRKMFVMNIVVDNPEVLGMYYSSDKEHLLFGKIIHAKIYTANNEMRMIII</sequence>
<proteinExistence type="predicted"/>
<evidence type="ECO:0000256" key="1">
    <source>
        <dbReference type="SAM" id="MobiDB-lite"/>
    </source>
</evidence>
<dbReference type="STRING" id="62324.A0A182RKQ3"/>